<organism evidence="2">
    <name type="scientific">Micrurus corallinus</name>
    <name type="common">Brazilian coral snake</name>
    <dbReference type="NCBI Taxonomy" id="54390"/>
    <lineage>
        <taxon>Eukaryota</taxon>
        <taxon>Metazoa</taxon>
        <taxon>Chordata</taxon>
        <taxon>Craniata</taxon>
        <taxon>Vertebrata</taxon>
        <taxon>Euteleostomi</taxon>
        <taxon>Lepidosauria</taxon>
        <taxon>Squamata</taxon>
        <taxon>Bifurcata</taxon>
        <taxon>Unidentata</taxon>
        <taxon>Episquamata</taxon>
        <taxon>Toxicofera</taxon>
        <taxon>Serpentes</taxon>
        <taxon>Colubroidea</taxon>
        <taxon>Elapidae</taxon>
        <taxon>Elapinae</taxon>
        <taxon>Micrurus</taxon>
    </lineage>
</organism>
<accession>A0A2D4FSA6</accession>
<sequence length="129" mass="14267">MTFAASLSQVIVITTSMHYIVSDPFCSPHPPVKRLERKGLQENKQAHNENKQSCLHSKLEAPSPEHARPDSATTLLSICIPHCMPAYSFAIPSSPMNVNTNRNTLLGNYSRAEVSIPKSRGVRKRKAVT</sequence>
<dbReference type="AlphaFoldDB" id="A0A2D4FSA6"/>
<reference evidence="2" key="1">
    <citation type="submission" date="2017-07" db="EMBL/GenBank/DDBJ databases">
        <authorList>
            <person name="Mikheyev A."/>
            <person name="Grau M."/>
        </authorList>
    </citation>
    <scope>NUCLEOTIDE SEQUENCE</scope>
    <source>
        <tissue evidence="2">Venom_gland</tissue>
    </source>
</reference>
<feature type="compositionally biased region" description="Basic and acidic residues" evidence="1">
    <location>
        <begin position="37"/>
        <end position="50"/>
    </location>
</feature>
<name>A0A2D4FSA6_MICCO</name>
<feature type="compositionally biased region" description="Basic and acidic residues" evidence="1">
    <location>
        <begin position="57"/>
        <end position="69"/>
    </location>
</feature>
<evidence type="ECO:0000313" key="2">
    <source>
        <dbReference type="EMBL" id="LAA50358.1"/>
    </source>
</evidence>
<proteinExistence type="predicted"/>
<dbReference type="EMBL" id="IACJ01087726">
    <property type="protein sequence ID" value="LAA50358.1"/>
    <property type="molecule type" value="Transcribed_RNA"/>
</dbReference>
<reference evidence="2" key="2">
    <citation type="submission" date="2017-11" db="EMBL/GenBank/DDBJ databases">
        <title>Coralsnake Venomics: Analyses of Venom Gland Transcriptomes and Proteomes of Six Brazilian Taxa.</title>
        <authorList>
            <person name="Aird S.D."/>
            <person name="Jorge da Silva N."/>
            <person name="Qiu L."/>
            <person name="Villar-Briones A."/>
            <person name="Aparecida-Saddi V."/>
            <person name="Campos-Telles M.P."/>
            <person name="Grau M."/>
            <person name="Mikheyev A.S."/>
        </authorList>
    </citation>
    <scope>NUCLEOTIDE SEQUENCE</scope>
    <source>
        <tissue evidence="2">Venom_gland</tissue>
    </source>
</reference>
<feature type="region of interest" description="Disordered" evidence="1">
    <location>
        <begin position="37"/>
        <end position="69"/>
    </location>
</feature>
<protein>
    <submittedName>
        <fullName evidence="2">Uncharacterized protein</fullName>
    </submittedName>
</protein>
<evidence type="ECO:0000256" key="1">
    <source>
        <dbReference type="SAM" id="MobiDB-lite"/>
    </source>
</evidence>